<dbReference type="PANTHER" id="PTHR24088">
    <property type="entry name" value="28S RIBOSOMAL PROTEIN S17, MITOCHONDRIAL"/>
    <property type="match status" value="1"/>
</dbReference>
<evidence type="ECO:0000313" key="1">
    <source>
        <dbReference type="Ensembl" id="ENSCSAVP00000015939.1"/>
    </source>
</evidence>
<dbReference type="GO" id="GO:0005763">
    <property type="term" value="C:mitochondrial small ribosomal subunit"/>
    <property type="evidence" value="ECO:0007669"/>
    <property type="project" value="InterPro"/>
</dbReference>
<dbReference type="AlphaFoldDB" id="H2ZEC3"/>
<dbReference type="STRING" id="51511.ENSCSAVP00000015939"/>
<accession>H2ZEC3</accession>
<dbReference type="FunCoup" id="H2ZEC3">
    <property type="interactions" value="191"/>
</dbReference>
<proteinExistence type="predicted"/>
<reference evidence="2" key="1">
    <citation type="submission" date="2003-08" db="EMBL/GenBank/DDBJ databases">
        <authorList>
            <person name="Birren B."/>
            <person name="Nusbaum C."/>
            <person name="Abebe A."/>
            <person name="Abouelleil A."/>
            <person name="Adekoya E."/>
            <person name="Ait-zahra M."/>
            <person name="Allen N."/>
            <person name="Allen T."/>
            <person name="An P."/>
            <person name="Anderson M."/>
            <person name="Anderson S."/>
            <person name="Arachchi H."/>
            <person name="Armbruster J."/>
            <person name="Bachantsang P."/>
            <person name="Baldwin J."/>
            <person name="Barry A."/>
            <person name="Bayul T."/>
            <person name="Blitshsteyn B."/>
            <person name="Bloom T."/>
            <person name="Blye J."/>
            <person name="Boguslavskiy L."/>
            <person name="Borowsky M."/>
            <person name="Boukhgalter B."/>
            <person name="Brunache A."/>
            <person name="Butler J."/>
            <person name="Calixte N."/>
            <person name="Calvo S."/>
            <person name="Camarata J."/>
            <person name="Campo K."/>
            <person name="Chang J."/>
            <person name="Cheshatsang Y."/>
            <person name="Citroen M."/>
            <person name="Collymore A."/>
            <person name="Considine T."/>
            <person name="Cook A."/>
            <person name="Cooke P."/>
            <person name="Corum B."/>
            <person name="Cuomo C."/>
            <person name="David R."/>
            <person name="Dawoe T."/>
            <person name="Degray S."/>
            <person name="Dodge S."/>
            <person name="Dooley K."/>
            <person name="Dorje P."/>
            <person name="Dorjee K."/>
            <person name="Dorris L."/>
            <person name="Duffey N."/>
            <person name="Dupes A."/>
            <person name="Elkins T."/>
            <person name="Engels R."/>
            <person name="Erickson J."/>
            <person name="Farina A."/>
            <person name="Faro S."/>
            <person name="Ferreira P."/>
            <person name="Fischer H."/>
            <person name="Fitzgerald M."/>
            <person name="Foley K."/>
            <person name="Gage D."/>
            <person name="Galagan J."/>
            <person name="Gearin G."/>
            <person name="Gnerre S."/>
            <person name="Gnirke A."/>
            <person name="Goyette A."/>
            <person name="Graham J."/>
            <person name="Grandbois E."/>
            <person name="Gyaltsen K."/>
            <person name="Hafez N."/>
            <person name="Hagopian D."/>
            <person name="Hagos B."/>
            <person name="Hall J."/>
            <person name="Hatcher B."/>
            <person name="Heller A."/>
            <person name="Higgins H."/>
            <person name="Honan T."/>
            <person name="Horn A."/>
            <person name="Houde N."/>
            <person name="Hughes L."/>
            <person name="Hulme W."/>
            <person name="Husby E."/>
            <person name="Iliev I."/>
            <person name="Jaffe D."/>
            <person name="Jones C."/>
            <person name="Kamal M."/>
            <person name="Kamat A."/>
            <person name="Kamvysselis M."/>
            <person name="Karlsson E."/>
            <person name="Kells C."/>
            <person name="Kieu A."/>
            <person name="Kisner P."/>
            <person name="Kodira C."/>
            <person name="Kulbokas E."/>
            <person name="Labutti K."/>
            <person name="Lama D."/>
            <person name="Landers T."/>
            <person name="Leger J."/>
            <person name="Levine S."/>
            <person name="Lewis D."/>
            <person name="Lewis T."/>
            <person name="Lindblad-toh K."/>
            <person name="Liu X."/>
            <person name="Lokyitsang T."/>
            <person name="Lokyitsang Y."/>
            <person name="Lucien O."/>
            <person name="Lui A."/>
            <person name="Ma L.J."/>
            <person name="Mabbitt R."/>
            <person name="Macdonald J."/>
            <person name="Maclean C."/>
            <person name="Major J."/>
            <person name="Manning J."/>
            <person name="Marabella R."/>
            <person name="Maru K."/>
            <person name="Matthews C."/>
            <person name="Mauceli E."/>
            <person name="Mccarthy M."/>
            <person name="Mcdonough S."/>
            <person name="Mcghee T."/>
            <person name="Meldrim J."/>
            <person name="Meneus L."/>
            <person name="Mesirov J."/>
            <person name="Mihalev A."/>
            <person name="Mihova T."/>
            <person name="Mikkelsen T."/>
            <person name="Mlenga V."/>
            <person name="Moru K."/>
            <person name="Mozes J."/>
            <person name="Mulrain L."/>
            <person name="Munson G."/>
            <person name="Naylor J."/>
            <person name="Newes C."/>
            <person name="Nguyen C."/>
            <person name="Nguyen N."/>
            <person name="Nguyen T."/>
            <person name="Nicol R."/>
            <person name="Nielsen C."/>
            <person name="Nizzari M."/>
            <person name="Norbu C."/>
            <person name="Norbu N."/>
            <person name="O'donnell P."/>
            <person name="Okoawo O."/>
            <person name="O'leary S."/>
            <person name="Omotosho B."/>
            <person name="O'neill K."/>
            <person name="Osman S."/>
            <person name="Parker S."/>
            <person name="Perrin D."/>
            <person name="Phunkhang P."/>
            <person name="Piqani B."/>
            <person name="Purcell S."/>
            <person name="Rachupka T."/>
            <person name="Ramasamy U."/>
            <person name="Rameau R."/>
            <person name="Ray V."/>
            <person name="Raymond C."/>
            <person name="Retta R."/>
            <person name="Richardson S."/>
            <person name="Rise C."/>
            <person name="Rodriguez J."/>
            <person name="Rogers J."/>
            <person name="Rogov P."/>
            <person name="Rutman M."/>
            <person name="Schupbach R."/>
            <person name="Seaman C."/>
            <person name="Settipalli S."/>
            <person name="Sharpe T."/>
            <person name="Sheridan J."/>
            <person name="Sherpa N."/>
            <person name="Shi J."/>
            <person name="Smirnov S."/>
            <person name="Smith C."/>
            <person name="Sougnez C."/>
            <person name="Spencer B."/>
            <person name="Stalker J."/>
            <person name="Stange-thomann N."/>
            <person name="Stavropoulos S."/>
            <person name="Stetson K."/>
            <person name="Stone C."/>
            <person name="Stone S."/>
            <person name="Stubbs M."/>
            <person name="Talamas J."/>
            <person name="Tchuinga P."/>
            <person name="Tenzing P."/>
            <person name="Tesfaye S."/>
            <person name="Theodore J."/>
            <person name="Thoulutsang Y."/>
            <person name="Topham K."/>
            <person name="Towey S."/>
            <person name="Tsamla T."/>
            <person name="Tsomo N."/>
            <person name="Vallee D."/>
            <person name="Vassiliev H."/>
            <person name="Venkataraman V."/>
            <person name="Vinson J."/>
            <person name="Vo A."/>
            <person name="Wade C."/>
            <person name="Wang S."/>
            <person name="Wangchuk T."/>
            <person name="Wangdi T."/>
            <person name="Whittaker C."/>
            <person name="Wilkinson J."/>
            <person name="Wu Y."/>
            <person name="Wyman D."/>
            <person name="Yadav S."/>
            <person name="Yang S."/>
            <person name="Yang X."/>
            <person name="Yeager S."/>
            <person name="Yee E."/>
            <person name="Young G."/>
            <person name="Zainoun J."/>
            <person name="Zembeck L."/>
            <person name="Zimmer A."/>
            <person name="Zody M."/>
            <person name="Lander E."/>
        </authorList>
    </citation>
    <scope>NUCLEOTIDE SEQUENCE [LARGE SCALE GENOMIC DNA]</scope>
</reference>
<evidence type="ECO:0000313" key="2">
    <source>
        <dbReference type="Proteomes" id="UP000007875"/>
    </source>
</evidence>
<sequence length="152" mass="17863">MDKSKFLSLTMGLGRVVAKEYTHRAKVVVQLNRFNPYLNMFFPETETLESHDPNDNSKVGDIVLLRKLDQPLRHIETHKIESIVFCSGSIVDPLTGLRVERDKYIDIEPLTEDDVVKLQNEIKENEVLERVAHMPRKSEYHWENNDIYRKQK</sequence>
<dbReference type="Gene3D" id="2.40.50.140">
    <property type="entry name" value="Nucleic acid-binding proteins"/>
    <property type="match status" value="1"/>
</dbReference>
<organism evidence="1 2">
    <name type="scientific">Ciona savignyi</name>
    <name type="common">Pacific transparent sea squirt</name>
    <dbReference type="NCBI Taxonomy" id="51511"/>
    <lineage>
        <taxon>Eukaryota</taxon>
        <taxon>Metazoa</taxon>
        <taxon>Chordata</taxon>
        <taxon>Tunicata</taxon>
        <taxon>Ascidiacea</taxon>
        <taxon>Phlebobranchia</taxon>
        <taxon>Cionidae</taxon>
        <taxon>Ciona</taxon>
    </lineage>
</organism>
<dbReference type="Ensembl" id="ENSCSAVT00000016118.1">
    <property type="protein sequence ID" value="ENSCSAVP00000015939.1"/>
    <property type="gene ID" value="ENSCSAVG00000009382.1"/>
</dbReference>
<dbReference type="GO" id="GO:0032543">
    <property type="term" value="P:mitochondrial translation"/>
    <property type="evidence" value="ECO:0007669"/>
    <property type="project" value="TreeGrafter"/>
</dbReference>
<dbReference type="eggNOG" id="KOG3447">
    <property type="taxonomic scope" value="Eukaryota"/>
</dbReference>
<dbReference type="SUPFAM" id="SSF50249">
    <property type="entry name" value="Nucleic acid-binding proteins"/>
    <property type="match status" value="1"/>
</dbReference>
<protein>
    <recommendedName>
        <fullName evidence="3">Mitochondrial ribosomal protein S17</fullName>
    </recommendedName>
</protein>
<dbReference type="HOGENOM" id="CLU_073626_5_2_1"/>
<reference evidence="1" key="3">
    <citation type="submission" date="2025-09" db="UniProtKB">
        <authorList>
            <consortium name="Ensembl"/>
        </authorList>
    </citation>
    <scope>IDENTIFICATION</scope>
</reference>
<dbReference type="InParanoid" id="H2ZEC3"/>
<dbReference type="OMA" id="TVHAKWI"/>
<dbReference type="Proteomes" id="UP000007875">
    <property type="component" value="Unassembled WGS sequence"/>
</dbReference>
<name>H2ZEC3_CIOSA</name>
<dbReference type="GeneTree" id="ENSGT00530000064130"/>
<keyword evidence="2" id="KW-1185">Reference proteome</keyword>
<dbReference type="InterPro" id="IPR012340">
    <property type="entry name" value="NA-bd_OB-fold"/>
</dbReference>
<dbReference type="GO" id="GO:0003735">
    <property type="term" value="F:structural constituent of ribosome"/>
    <property type="evidence" value="ECO:0007669"/>
    <property type="project" value="InterPro"/>
</dbReference>
<dbReference type="PANTHER" id="PTHR24088:SF0">
    <property type="entry name" value="SMALL RIBOSOMAL SUBUNIT PROTEIN US17M"/>
    <property type="match status" value="1"/>
</dbReference>
<reference evidence="1" key="2">
    <citation type="submission" date="2025-08" db="UniProtKB">
        <authorList>
            <consortium name="Ensembl"/>
        </authorList>
    </citation>
    <scope>IDENTIFICATION</scope>
</reference>
<dbReference type="InterPro" id="IPR039193">
    <property type="entry name" value="Ribosomal_uS17m_metazoa"/>
</dbReference>
<evidence type="ECO:0008006" key="3">
    <source>
        <dbReference type="Google" id="ProtNLM"/>
    </source>
</evidence>